<dbReference type="PROSITE" id="PS50850">
    <property type="entry name" value="MFS"/>
    <property type="match status" value="1"/>
</dbReference>
<keyword evidence="5 8" id="KW-1133">Transmembrane helix</keyword>
<evidence type="ECO:0000256" key="1">
    <source>
        <dbReference type="ARBA" id="ARBA00004651"/>
    </source>
</evidence>
<evidence type="ECO:0000256" key="4">
    <source>
        <dbReference type="ARBA" id="ARBA00022692"/>
    </source>
</evidence>
<dbReference type="PANTHER" id="PTHR43045">
    <property type="entry name" value="SHIKIMATE TRANSPORTER"/>
    <property type="match status" value="1"/>
</dbReference>
<dbReference type="EMBL" id="CP002580">
    <property type="protein sequence ID" value="AJK46598.1"/>
    <property type="molecule type" value="Genomic_DNA"/>
</dbReference>
<evidence type="ECO:0000256" key="8">
    <source>
        <dbReference type="SAM" id="Phobius"/>
    </source>
</evidence>
<evidence type="ECO:0000259" key="9">
    <source>
        <dbReference type="PROSITE" id="PS50850"/>
    </source>
</evidence>
<dbReference type="CDD" id="cd17369">
    <property type="entry name" value="MFS_ShiA_like"/>
    <property type="match status" value="1"/>
</dbReference>
<proteinExistence type="predicted"/>
<keyword evidence="11" id="KW-1185">Reference proteome</keyword>
<feature type="region of interest" description="Disordered" evidence="7">
    <location>
        <begin position="1"/>
        <end position="31"/>
    </location>
</feature>
<feature type="compositionally biased region" description="Low complexity" evidence="7">
    <location>
        <begin position="8"/>
        <end position="19"/>
    </location>
</feature>
<dbReference type="InterPro" id="IPR011701">
    <property type="entry name" value="MFS"/>
</dbReference>
<evidence type="ECO:0000256" key="7">
    <source>
        <dbReference type="SAM" id="MobiDB-lite"/>
    </source>
</evidence>
<protein>
    <submittedName>
        <fullName evidence="10">Putative transmembrane transport protein</fullName>
    </submittedName>
</protein>
<dbReference type="RefSeq" id="WP_042625059.1">
    <property type="nucleotide sequence ID" value="NZ_CP002580.1"/>
</dbReference>
<evidence type="ECO:0000256" key="3">
    <source>
        <dbReference type="ARBA" id="ARBA00022475"/>
    </source>
</evidence>
<dbReference type="InterPro" id="IPR005828">
    <property type="entry name" value="MFS_sugar_transport-like"/>
</dbReference>
<feature type="transmembrane region" description="Helical" evidence="8">
    <location>
        <begin position="54"/>
        <end position="73"/>
    </location>
</feature>
<feature type="transmembrane region" description="Helical" evidence="8">
    <location>
        <begin position="138"/>
        <end position="156"/>
    </location>
</feature>
<feature type="domain" description="Major facilitator superfamily (MFS) profile" evidence="9">
    <location>
        <begin position="42"/>
        <end position="454"/>
    </location>
</feature>
<evidence type="ECO:0000256" key="5">
    <source>
        <dbReference type="ARBA" id="ARBA00022989"/>
    </source>
</evidence>
<feature type="transmembrane region" description="Helical" evidence="8">
    <location>
        <begin position="364"/>
        <end position="387"/>
    </location>
</feature>
<dbReference type="Pfam" id="PF07690">
    <property type="entry name" value="MFS_1"/>
    <property type="match status" value="1"/>
</dbReference>
<dbReference type="HOGENOM" id="CLU_001265_39_5_4"/>
<feature type="transmembrane region" description="Helical" evidence="8">
    <location>
        <begin position="339"/>
        <end position="358"/>
    </location>
</feature>
<sequence length="469" mass="48992">MTIHRDALTPAAAASAHAAPQRGEPSRDGAAAPVSARQLRRAILTSAVGSALEYYDFAIFGLATALIFSRVFFSSFDAHAGLLASFATYGVGFLARPLGGLFFGSLGDRKGRKFVLLMTIAIMGVSTTLVGLLPAGPLGAVGLIVLRLIQGFGAGAEQAGASTLMAEVAPAPRRGYFAALPFVGIFAGFGIATATFSLLQHLLDTAAILAWGWRIPFLASVVLIAVAVWIRLRLRESPAFAALEGGHQVARSPMRLVLKDARRPVAAAVLMRLAEQGGSTIYTTIVIAFLGGTVANRLGVPAAQLARIGTSCAMIATLASVITTPLFGALSDRFGRRTVYRCGAVFMLLWSVPSWWMVSTGEPVWVAVAMFGGLAIGANSMLGAQCAHFAELFGNRYRYSGVALSREIGAVLSGGLAPILGIYLIGLAGGAFWVMGLYTAVLSALTLAGVAMSTETRGRDLTDLDDAIH</sequence>
<dbReference type="InterPro" id="IPR020846">
    <property type="entry name" value="MFS_dom"/>
</dbReference>
<dbReference type="KEGG" id="bgp:BGL_1c20890"/>
<dbReference type="AlphaFoldDB" id="A0A0B6RT76"/>
<feature type="transmembrane region" description="Helical" evidence="8">
    <location>
        <begin position="305"/>
        <end position="327"/>
    </location>
</feature>
<dbReference type="Pfam" id="PF00083">
    <property type="entry name" value="Sugar_tr"/>
    <property type="match status" value="1"/>
</dbReference>
<keyword evidence="3" id="KW-1003">Cell membrane</keyword>
<reference evidence="10 11" key="2">
    <citation type="journal article" date="2016" name="Appl. Microbiol. Biotechnol.">
        <title>Mutations improving production and secretion of extracellular lipase by Burkholderia glumae PG1.</title>
        <authorList>
            <person name="Knapp A."/>
            <person name="Voget S."/>
            <person name="Gao R."/>
            <person name="Zaburannyi N."/>
            <person name="Krysciak D."/>
            <person name="Breuer M."/>
            <person name="Hauer B."/>
            <person name="Streit W.R."/>
            <person name="Muller R."/>
            <person name="Daniel R."/>
            <person name="Jaeger K.E."/>
        </authorList>
    </citation>
    <scope>NUCLEOTIDE SEQUENCE [LARGE SCALE GENOMIC DNA]</scope>
    <source>
        <strain evidence="10 11">PG1</strain>
    </source>
</reference>
<keyword evidence="2" id="KW-0813">Transport</keyword>
<dbReference type="GO" id="GO:0022857">
    <property type="term" value="F:transmembrane transporter activity"/>
    <property type="evidence" value="ECO:0007669"/>
    <property type="project" value="InterPro"/>
</dbReference>
<dbReference type="PANTHER" id="PTHR43045:SF1">
    <property type="entry name" value="SHIKIMATE TRANSPORTER"/>
    <property type="match status" value="1"/>
</dbReference>
<keyword evidence="4 8" id="KW-0812">Transmembrane</keyword>
<dbReference type="SUPFAM" id="SSF103473">
    <property type="entry name" value="MFS general substrate transporter"/>
    <property type="match status" value="1"/>
</dbReference>
<feature type="transmembrane region" description="Helical" evidence="8">
    <location>
        <begin position="211"/>
        <end position="230"/>
    </location>
</feature>
<gene>
    <name evidence="10" type="ORF">BGL_1c20890</name>
</gene>
<feature type="transmembrane region" description="Helical" evidence="8">
    <location>
        <begin position="280"/>
        <end position="299"/>
    </location>
</feature>
<feature type="transmembrane region" description="Helical" evidence="8">
    <location>
        <begin position="114"/>
        <end position="132"/>
    </location>
</feature>
<comment type="subcellular location">
    <subcellularLocation>
        <location evidence="1">Cell membrane</location>
        <topology evidence="1">Multi-pass membrane protein</topology>
    </subcellularLocation>
</comment>
<evidence type="ECO:0000313" key="10">
    <source>
        <dbReference type="EMBL" id="AJK46598.1"/>
    </source>
</evidence>
<feature type="transmembrane region" description="Helical" evidence="8">
    <location>
        <begin position="176"/>
        <end position="199"/>
    </location>
</feature>
<dbReference type="InterPro" id="IPR005829">
    <property type="entry name" value="Sugar_transporter_CS"/>
</dbReference>
<dbReference type="Gene3D" id="1.20.1250.20">
    <property type="entry name" value="MFS general substrate transporter like domains"/>
    <property type="match status" value="2"/>
</dbReference>
<evidence type="ECO:0000313" key="11">
    <source>
        <dbReference type="Proteomes" id="UP000031838"/>
    </source>
</evidence>
<feature type="transmembrane region" description="Helical" evidence="8">
    <location>
        <begin position="432"/>
        <end position="452"/>
    </location>
</feature>
<keyword evidence="6 8" id="KW-0472">Membrane</keyword>
<dbReference type="GO" id="GO:0005886">
    <property type="term" value="C:plasma membrane"/>
    <property type="evidence" value="ECO:0007669"/>
    <property type="project" value="UniProtKB-SubCell"/>
</dbReference>
<name>A0A0B6RT76_BURPL</name>
<evidence type="ECO:0000256" key="6">
    <source>
        <dbReference type="ARBA" id="ARBA00023136"/>
    </source>
</evidence>
<evidence type="ECO:0000256" key="2">
    <source>
        <dbReference type="ARBA" id="ARBA00022448"/>
    </source>
</evidence>
<reference evidence="11" key="1">
    <citation type="submission" date="2011-03" db="EMBL/GenBank/DDBJ databases">
        <authorList>
            <person name="Voget S."/>
            <person name="Streit W.R."/>
            <person name="Jaeger K.E."/>
            <person name="Daniel R."/>
        </authorList>
    </citation>
    <scope>NUCLEOTIDE SEQUENCE [LARGE SCALE GENOMIC DNA]</scope>
    <source>
        <strain evidence="11">PG1</strain>
    </source>
</reference>
<dbReference type="Proteomes" id="UP000031838">
    <property type="component" value="Chromosome 1"/>
</dbReference>
<accession>A0A0B6RT76</accession>
<feature type="transmembrane region" description="Helical" evidence="8">
    <location>
        <begin position="408"/>
        <end position="426"/>
    </location>
</feature>
<dbReference type="InterPro" id="IPR036259">
    <property type="entry name" value="MFS_trans_sf"/>
</dbReference>
<dbReference type="PROSITE" id="PS00217">
    <property type="entry name" value="SUGAR_TRANSPORT_2"/>
    <property type="match status" value="1"/>
</dbReference>
<organism evidence="10 11">
    <name type="scientific">Burkholderia plantarii</name>
    <dbReference type="NCBI Taxonomy" id="41899"/>
    <lineage>
        <taxon>Bacteria</taxon>
        <taxon>Pseudomonadati</taxon>
        <taxon>Pseudomonadota</taxon>
        <taxon>Betaproteobacteria</taxon>
        <taxon>Burkholderiales</taxon>
        <taxon>Burkholderiaceae</taxon>
        <taxon>Burkholderia</taxon>
    </lineage>
</organism>
<feature type="transmembrane region" description="Helical" evidence="8">
    <location>
        <begin position="79"/>
        <end position="102"/>
    </location>
</feature>